<sequence>MNNNTLKLPDNVEISTLLHSEILDTSQQNEESLSLSRFMDSLQLIYSVDYSFDLRYCFQLMNLFPTILASFQLLLFALLMFNMKG</sequence>
<proteinExistence type="predicted"/>
<feature type="transmembrane region" description="Helical" evidence="1">
    <location>
        <begin position="60"/>
        <end position="81"/>
    </location>
</feature>
<dbReference type="Proteomes" id="UP001151752">
    <property type="component" value="Chromosome 5"/>
</dbReference>
<reference evidence="2" key="1">
    <citation type="submission" date="2022-11" db="EMBL/GenBank/DDBJ databases">
        <authorList>
            <person name="Hyden B.L."/>
            <person name="Feng K."/>
            <person name="Yates T."/>
            <person name="Jawdy S."/>
            <person name="Smart L.B."/>
            <person name="Muchero W."/>
        </authorList>
    </citation>
    <scope>NUCLEOTIDE SEQUENCE</scope>
    <source>
        <tissue evidence="2">Shoot tip</tissue>
    </source>
</reference>
<evidence type="ECO:0000256" key="1">
    <source>
        <dbReference type="SAM" id="Phobius"/>
    </source>
</evidence>
<name>A0A9Q0P589_9ROSI</name>
<accession>A0A9Q0P589</accession>
<protein>
    <recommendedName>
        <fullName evidence="4">Transmembrane protein</fullName>
    </recommendedName>
</protein>
<evidence type="ECO:0008006" key="4">
    <source>
        <dbReference type="Google" id="ProtNLM"/>
    </source>
</evidence>
<gene>
    <name evidence="2" type="ORF">OIU74_020055</name>
</gene>
<keyword evidence="3" id="KW-1185">Reference proteome</keyword>
<keyword evidence="1" id="KW-0472">Membrane</keyword>
<reference evidence="2" key="2">
    <citation type="journal article" date="2023" name="Int. J. Mol. Sci.">
        <title>De Novo Assembly and Annotation of 11 Diverse Shrub Willow (Salix) Genomes Reveals Novel Gene Organization in Sex-Linked Regions.</title>
        <authorList>
            <person name="Hyden B."/>
            <person name="Feng K."/>
            <person name="Yates T.B."/>
            <person name="Jawdy S."/>
            <person name="Cereghino C."/>
            <person name="Smart L.B."/>
            <person name="Muchero W."/>
        </authorList>
    </citation>
    <scope>NUCLEOTIDE SEQUENCE</scope>
    <source>
        <tissue evidence="2">Shoot tip</tissue>
    </source>
</reference>
<keyword evidence="1" id="KW-0812">Transmembrane</keyword>
<organism evidence="2 3">
    <name type="scientific">Salix koriyanagi</name>
    <dbReference type="NCBI Taxonomy" id="2511006"/>
    <lineage>
        <taxon>Eukaryota</taxon>
        <taxon>Viridiplantae</taxon>
        <taxon>Streptophyta</taxon>
        <taxon>Embryophyta</taxon>
        <taxon>Tracheophyta</taxon>
        <taxon>Spermatophyta</taxon>
        <taxon>Magnoliopsida</taxon>
        <taxon>eudicotyledons</taxon>
        <taxon>Gunneridae</taxon>
        <taxon>Pentapetalae</taxon>
        <taxon>rosids</taxon>
        <taxon>fabids</taxon>
        <taxon>Malpighiales</taxon>
        <taxon>Salicaceae</taxon>
        <taxon>Saliceae</taxon>
        <taxon>Salix</taxon>
    </lineage>
</organism>
<keyword evidence="1" id="KW-1133">Transmembrane helix</keyword>
<evidence type="ECO:0000313" key="3">
    <source>
        <dbReference type="Proteomes" id="UP001151752"/>
    </source>
</evidence>
<dbReference type="EMBL" id="JAPFFM010000020">
    <property type="protein sequence ID" value="KAJ6681712.1"/>
    <property type="molecule type" value="Genomic_DNA"/>
</dbReference>
<dbReference type="AlphaFoldDB" id="A0A9Q0P589"/>
<comment type="caution">
    <text evidence="2">The sequence shown here is derived from an EMBL/GenBank/DDBJ whole genome shotgun (WGS) entry which is preliminary data.</text>
</comment>
<evidence type="ECO:0000313" key="2">
    <source>
        <dbReference type="EMBL" id="KAJ6681712.1"/>
    </source>
</evidence>